<dbReference type="InterPro" id="IPR008042">
    <property type="entry name" value="Retrotrans_Pao"/>
</dbReference>
<dbReference type="AlphaFoldDB" id="A0A0L7LD18"/>
<organism evidence="1 2">
    <name type="scientific">Operophtera brumata</name>
    <name type="common">Winter moth</name>
    <name type="synonym">Phalaena brumata</name>
    <dbReference type="NCBI Taxonomy" id="104452"/>
    <lineage>
        <taxon>Eukaryota</taxon>
        <taxon>Metazoa</taxon>
        <taxon>Ecdysozoa</taxon>
        <taxon>Arthropoda</taxon>
        <taxon>Hexapoda</taxon>
        <taxon>Insecta</taxon>
        <taxon>Pterygota</taxon>
        <taxon>Neoptera</taxon>
        <taxon>Endopterygota</taxon>
        <taxon>Lepidoptera</taxon>
        <taxon>Glossata</taxon>
        <taxon>Ditrysia</taxon>
        <taxon>Geometroidea</taxon>
        <taxon>Geometridae</taxon>
        <taxon>Larentiinae</taxon>
        <taxon>Operophtera</taxon>
    </lineage>
</organism>
<reference evidence="1 2" key="1">
    <citation type="journal article" date="2015" name="Genome Biol. Evol.">
        <title>The genome of winter moth (Operophtera brumata) provides a genomic perspective on sexual dimorphism and phenology.</title>
        <authorList>
            <person name="Derks M.F."/>
            <person name="Smit S."/>
            <person name="Salis L."/>
            <person name="Schijlen E."/>
            <person name="Bossers A."/>
            <person name="Mateman C."/>
            <person name="Pijl A.S."/>
            <person name="de Ridder D."/>
            <person name="Groenen M.A."/>
            <person name="Visser M.E."/>
            <person name="Megens H.J."/>
        </authorList>
    </citation>
    <scope>NUCLEOTIDE SEQUENCE [LARGE SCALE GENOMIC DNA]</scope>
    <source>
        <strain evidence="1">WM2013NL</strain>
        <tissue evidence="1">Head and thorax</tissue>
    </source>
</reference>
<dbReference type="Pfam" id="PF05380">
    <property type="entry name" value="Peptidase_A17"/>
    <property type="match status" value="1"/>
</dbReference>
<dbReference type="Proteomes" id="UP000037510">
    <property type="component" value="Unassembled WGS sequence"/>
</dbReference>
<feature type="non-terminal residue" evidence="1">
    <location>
        <position position="204"/>
    </location>
</feature>
<dbReference type="STRING" id="104452.A0A0L7LD18"/>
<sequence>MQDTWRYGTGWDELLPDKLQSRWQQWAESLSNLGSLKIPRCYDYEPASTRQLHTLRDPDWRATKKPQVNRTATSRTSVQPKTKIIGLEAHFLIRAEQLWVLSSQRESFNTEIEELLQKKTPTSGGRLDALSVAMGTDGTLRLRGRIGRTPEIAEETASLVILDGKHAYTKLYIQHVHERLHHGGTEAVVNELRQRAWIVKIRPA</sequence>
<protein>
    <submittedName>
        <fullName evidence="1">RNase H and integrase-like protein</fullName>
    </submittedName>
</protein>
<accession>A0A0L7LD18</accession>
<gene>
    <name evidence="1" type="ORF">OBRU01_11309</name>
</gene>
<evidence type="ECO:0000313" key="1">
    <source>
        <dbReference type="EMBL" id="KOB73299.1"/>
    </source>
</evidence>
<keyword evidence="2" id="KW-1185">Reference proteome</keyword>
<name>A0A0L7LD18_OPEBR</name>
<dbReference type="PANTHER" id="PTHR47331:SF1">
    <property type="entry name" value="GAG-LIKE PROTEIN"/>
    <property type="match status" value="1"/>
</dbReference>
<dbReference type="EMBL" id="JTDY01001631">
    <property type="protein sequence ID" value="KOB73299.1"/>
    <property type="molecule type" value="Genomic_DNA"/>
</dbReference>
<dbReference type="PANTHER" id="PTHR47331">
    <property type="entry name" value="PHD-TYPE DOMAIN-CONTAINING PROTEIN"/>
    <property type="match status" value="1"/>
</dbReference>
<comment type="caution">
    <text evidence="1">The sequence shown here is derived from an EMBL/GenBank/DDBJ whole genome shotgun (WGS) entry which is preliminary data.</text>
</comment>
<proteinExistence type="predicted"/>
<evidence type="ECO:0000313" key="2">
    <source>
        <dbReference type="Proteomes" id="UP000037510"/>
    </source>
</evidence>